<name>A0AAN9ERM7_CROPI</name>
<accession>A0AAN9ERM7</accession>
<gene>
    <name evidence="2" type="ORF">RIF29_27546</name>
</gene>
<feature type="region of interest" description="Disordered" evidence="1">
    <location>
        <begin position="17"/>
        <end position="36"/>
    </location>
</feature>
<keyword evidence="3" id="KW-1185">Reference proteome</keyword>
<dbReference type="EMBL" id="JAYWIO010000005">
    <property type="protein sequence ID" value="KAK7261241.1"/>
    <property type="molecule type" value="Genomic_DNA"/>
</dbReference>
<evidence type="ECO:0000313" key="2">
    <source>
        <dbReference type="EMBL" id="KAK7261241.1"/>
    </source>
</evidence>
<comment type="caution">
    <text evidence="2">The sequence shown here is derived from an EMBL/GenBank/DDBJ whole genome shotgun (WGS) entry which is preliminary data.</text>
</comment>
<evidence type="ECO:0000256" key="1">
    <source>
        <dbReference type="SAM" id="MobiDB-lite"/>
    </source>
</evidence>
<reference evidence="2 3" key="1">
    <citation type="submission" date="2024-01" db="EMBL/GenBank/DDBJ databases">
        <title>The genomes of 5 underutilized Papilionoideae crops provide insights into root nodulation and disease resistanc.</title>
        <authorList>
            <person name="Yuan L."/>
        </authorList>
    </citation>
    <scope>NUCLEOTIDE SEQUENCE [LARGE SCALE GENOMIC DNA]</scope>
    <source>
        <strain evidence="2">ZHUSHIDOU_FW_LH</strain>
        <tissue evidence="2">Leaf</tissue>
    </source>
</reference>
<evidence type="ECO:0000313" key="3">
    <source>
        <dbReference type="Proteomes" id="UP001372338"/>
    </source>
</evidence>
<proteinExistence type="predicted"/>
<sequence>MFMVVAIISDHHHHLQSVSGHGQLSPSSSPIAMSRDQPPTLVASRQWEEMVCFRGQNVAGPFSNSSGVSHSPLLLTVNTLQKSLIFTSHSLSFQKSKHSPQSSSFLNKRNGAVSSTLPLSSFFTLINLQTKT</sequence>
<feature type="compositionally biased region" description="Polar residues" evidence="1">
    <location>
        <begin position="17"/>
        <end position="31"/>
    </location>
</feature>
<protein>
    <submittedName>
        <fullName evidence="2">Uncharacterized protein</fullName>
    </submittedName>
</protein>
<dbReference type="Proteomes" id="UP001372338">
    <property type="component" value="Unassembled WGS sequence"/>
</dbReference>
<organism evidence="2 3">
    <name type="scientific">Crotalaria pallida</name>
    <name type="common">Smooth rattlebox</name>
    <name type="synonym">Crotalaria striata</name>
    <dbReference type="NCBI Taxonomy" id="3830"/>
    <lineage>
        <taxon>Eukaryota</taxon>
        <taxon>Viridiplantae</taxon>
        <taxon>Streptophyta</taxon>
        <taxon>Embryophyta</taxon>
        <taxon>Tracheophyta</taxon>
        <taxon>Spermatophyta</taxon>
        <taxon>Magnoliopsida</taxon>
        <taxon>eudicotyledons</taxon>
        <taxon>Gunneridae</taxon>
        <taxon>Pentapetalae</taxon>
        <taxon>rosids</taxon>
        <taxon>fabids</taxon>
        <taxon>Fabales</taxon>
        <taxon>Fabaceae</taxon>
        <taxon>Papilionoideae</taxon>
        <taxon>50 kb inversion clade</taxon>
        <taxon>genistoids sensu lato</taxon>
        <taxon>core genistoids</taxon>
        <taxon>Crotalarieae</taxon>
        <taxon>Crotalaria</taxon>
    </lineage>
</organism>
<dbReference type="AlphaFoldDB" id="A0AAN9ERM7"/>